<feature type="chain" id="PRO_5038114476" evidence="3">
    <location>
        <begin position="20"/>
        <end position="228"/>
    </location>
</feature>
<keyword evidence="2" id="KW-0472">Membrane</keyword>
<dbReference type="Proteomes" id="UP000887577">
    <property type="component" value="Unplaced"/>
</dbReference>
<evidence type="ECO:0000256" key="1">
    <source>
        <dbReference type="SAM" id="MobiDB-lite"/>
    </source>
</evidence>
<keyword evidence="3" id="KW-0732">Signal</keyword>
<evidence type="ECO:0000256" key="2">
    <source>
        <dbReference type="SAM" id="Phobius"/>
    </source>
</evidence>
<evidence type="ECO:0000256" key="3">
    <source>
        <dbReference type="SAM" id="SignalP"/>
    </source>
</evidence>
<feature type="compositionally biased region" description="Low complexity" evidence="1">
    <location>
        <begin position="104"/>
        <end position="121"/>
    </location>
</feature>
<feature type="transmembrane region" description="Helical" evidence="2">
    <location>
        <begin position="152"/>
        <end position="175"/>
    </location>
</feature>
<feature type="region of interest" description="Disordered" evidence="1">
    <location>
        <begin position="86"/>
        <end position="126"/>
    </location>
</feature>
<evidence type="ECO:0000313" key="5">
    <source>
        <dbReference type="WBParaSite" id="PSU_v2.g3076.t1"/>
    </source>
</evidence>
<reference evidence="5" key="1">
    <citation type="submission" date="2022-11" db="UniProtKB">
        <authorList>
            <consortium name="WormBaseParasite"/>
        </authorList>
    </citation>
    <scope>IDENTIFICATION</scope>
</reference>
<feature type="signal peptide" evidence="3">
    <location>
        <begin position="1"/>
        <end position="19"/>
    </location>
</feature>
<proteinExistence type="predicted"/>
<dbReference type="AlphaFoldDB" id="A0A914YTT5"/>
<dbReference type="WBParaSite" id="PSU_v2.g3076.t1">
    <property type="protein sequence ID" value="PSU_v2.g3076.t1"/>
    <property type="gene ID" value="PSU_v2.g3076"/>
</dbReference>
<protein>
    <submittedName>
        <fullName evidence="5">Apple domain-containing protein</fullName>
    </submittedName>
</protein>
<accession>A0A914YTT5</accession>
<keyword evidence="2" id="KW-1133">Transmembrane helix</keyword>
<evidence type="ECO:0000313" key="4">
    <source>
        <dbReference type="Proteomes" id="UP000887577"/>
    </source>
</evidence>
<keyword evidence="4" id="KW-1185">Reference proteome</keyword>
<feature type="compositionally biased region" description="Polar residues" evidence="1">
    <location>
        <begin position="189"/>
        <end position="198"/>
    </location>
</feature>
<name>A0A914YTT5_9BILA</name>
<organism evidence="4 5">
    <name type="scientific">Panagrolaimus superbus</name>
    <dbReference type="NCBI Taxonomy" id="310955"/>
    <lineage>
        <taxon>Eukaryota</taxon>
        <taxon>Metazoa</taxon>
        <taxon>Ecdysozoa</taxon>
        <taxon>Nematoda</taxon>
        <taxon>Chromadorea</taxon>
        <taxon>Rhabditida</taxon>
        <taxon>Tylenchina</taxon>
        <taxon>Panagrolaimomorpha</taxon>
        <taxon>Panagrolaimoidea</taxon>
        <taxon>Panagrolaimidae</taxon>
        <taxon>Panagrolaimus</taxon>
    </lineage>
</organism>
<sequence>MKLLFLLFLAFNIIYLSFCADENHNKNEEIHKTEAIFIIPDTENGNCLSLCKITPNCRLYEKKNGMCELTVTRLSNNSTFKKLRVKRKGGGEGSAKAMSNSDFSSSGESRAARSSSNNNNNNGGGGAYRNSNYYGGDNGDDGGWGFFSSQKVMWIFIIIAVAVLLLAMFFAYMTIRENAKRGSRYRPPQRNSASSGIQDPNPHHPNNDMYQHTKPAQFYKKLTYTSKI</sequence>
<feature type="region of interest" description="Disordered" evidence="1">
    <location>
        <begin position="180"/>
        <end position="212"/>
    </location>
</feature>
<keyword evidence="2" id="KW-0812">Transmembrane</keyword>